<dbReference type="OrthoDB" id="4494341at2759"/>
<evidence type="ECO:0000256" key="10">
    <source>
        <dbReference type="ARBA" id="ARBA00023065"/>
    </source>
</evidence>
<keyword evidence="4" id="KW-0813">Transport</keyword>
<dbReference type="PROSITE" id="PS51384">
    <property type="entry name" value="FAD_FR"/>
    <property type="match status" value="1"/>
</dbReference>
<feature type="transmembrane region" description="Helical" evidence="13">
    <location>
        <begin position="195"/>
        <end position="213"/>
    </location>
</feature>
<dbReference type="CDD" id="cd06186">
    <property type="entry name" value="NOX_Duox_like_FAD_NADP"/>
    <property type="match status" value="1"/>
</dbReference>
<feature type="transmembrane region" description="Helical" evidence="13">
    <location>
        <begin position="233"/>
        <end position="251"/>
    </location>
</feature>
<evidence type="ECO:0000256" key="9">
    <source>
        <dbReference type="ARBA" id="ARBA00023002"/>
    </source>
</evidence>
<evidence type="ECO:0000256" key="6">
    <source>
        <dbReference type="ARBA" id="ARBA00022692"/>
    </source>
</evidence>
<evidence type="ECO:0000256" key="7">
    <source>
        <dbReference type="ARBA" id="ARBA00022982"/>
    </source>
</evidence>
<feature type="transmembrane region" description="Helical" evidence="13">
    <location>
        <begin position="263"/>
        <end position="282"/>
    </location>
</feature>
<dbReference type="EMBL" id="VXIT01000006">
    <property type="protein sequence ID" value="KAA6412151.1"/>
    <property type="molecule type" value="Genomic_DNA"/>
</dbReference>
<dbReference type="SUPFAM" id="SSF52343">
    <property type="entry name" value="Ferredoxin reductase-like, C-terminal NADP-linked domain"/>
    <property type="match status" value="1"/>
</dbReference>
<evidence type="ECO:0000256" key="13">
    <source>
        <dbReference type="SAM" id="Phobius"/>
    </source>
</evidence>
<dbReference type="Pfam" id="PF08030">
    <property type="entry name" value="NAD_binding_6"/>
    <property type="match status" value="1"/>
</dbReference>
<accession>A0A5M8PRK2</accession>
<evidence type="ECO:0000256" key="1">
    <source>
        <dbReference type="ARBA" id="ARBA00004651"/>
    </source>
</evidence>
<evidence type="ECO:0000256" key="8">
    <source>
        <dbReference type="ARBA" id="ARBA00022989"/>
    </source>
</evidence>
<sequence>MSTTTLLTPAASTILPYTHGLTGVNLRGDEEITYYLWFSLGALCLVILLVRLMQRGNAHLRHLFCLEASASQQKYWSEDQSSFWPRLKKDLLYAPIHKKRHNREIQLSRAINVGTIPSRLHSLLLGLYLLSNVAYCCLLDYRQKNRAALLAEVRGRTGHLAVVNMMPLIVLAGRNNPLISLLRVSFDTYNLFHRWIGRIVVLESIAHTIAWAVNMHAAEGFKGLTSAFHNNTFLQYGLLSTGALSLILIQSPSAIRHAFYETFLHLHQLLAFLALLGIYIHAVRGSLPQLHFIEAVILFWIIDRSIRCLRLIYRNTSRHGLTTLSVEALPGDACRLTFTMPRPWTFRPGCHAYVYIPSLSLWMSHPFSVAWSEQRPVPYRSLESEKLPTSTSDLGSPLPNRTVTSMSLVVSKRSGMTARLHARASASPTGIISLTGFLEGPYGGLESLASYGTVLLFAGGVGITHQLPHVRHLLAAHANRTAAVRSLTLVWSVRTTEQLEWVRPWMDQILAMPGRREVLKVLLFVTKPRCAREVRSPSQMVQMWPGRADARVLVQRGFRERVGAMAVGVCGPGGLRMMLGGL</sequence>
<feature type="transmembrane region" description="Helical" evidence="13">
    <location>
        <begin position="36"/>
        <end position="53"/>
    </location>
</feature>
<dbReference type="InterPro" id="IPR017927">
    <property type="entry name" value="FAD-bd_FR_type"/>
</dbReference>
<dbReference type="InterPro" id="IPR013130">
    <property type="entry name" value="Fe3_Rdtase_TM_dom"/>
</dbReference>
<dbReference type="Proteomes" id="UP000324767">
    <property type="component" value="Unassembled WGS sequence"/>
</dbReference>
<dbReference type="AlphaFoldDB" id="A0A5M8PRK2"/>
<dbReference type="InterPro" id="IPR017938">
    <property type="entry name" value="Riboflavin_synthase-like_b-brl"/>
</dbReference>
<dbReference type="EC" id="1.16.1.9" evidence="3"/>
<dbReference type="Gene3D" id="3.40.50.80">
    <property type="entry name" value="Nucleotide-binding domain of ferredoxin-NADP reductase (FNR) module"/>
    <property type="match status" value="1"/>
</dbReference>
<comment type="similarity">
    <text evidence="2">Belongs to the ferric reductase (FRE) family.</text>
</comment>
<dbReference type="Pfam" id="PF08022">
    <property type="entry name" value="FAD_binding_8"/>
    <property type="match status" value="1"/>
</dbReference>
<keyword evidence="7" id="KW-0249">Electron transport</keyword>
<dbReference type="InterPro" id="IPR013112">
    <property type="entry name" value="FAD-bd_8"/>
</dbReference>
<name>A0A5M8PRK2_9LECA</name>
<dbReference type="InterPro" id="IPR051410">
    <property type="entry name" value="Ferric/Cupric_Reductase"/>
</dbReference>
<dbReference type="PANTHER" id="PTHR32361">
    <property type="entry name" value="FERRIC/CUPRIC REDUCTASE TRANSMEMBRANE COMPONENT"/>
    <property type="match status" value="1"/>
</dbReference>
<evidence type="ECO:0000313" key="16">
    <source>
        <dbReference type="Proteomes" id="UP000324767"/>
    </source>
</evidence>
<evidence type="ECO:0000256" key="12">
    <source>
        <dbReference type="ARBA" id="ARBA00048483"/>
    </source>
</evidence>
<dbReference type="SFLD" id="SFLDG01168">
    <property type="entry name" value="Ferric_reductase_subgroup_(FRE"/>
    <property type="match status" value="1"/>
</dbReference>
<dbReference type="GO" id="GO:0005886">
    <property type="term" value="C:plasma membrane"/>
    <property type="evidence" value="ECO:0007669"/>
    <property type="project" value="UniProtKB-SubCell"/>
</dbReference>
<dbReference type="PANTHER" id="PTHR32361:SF12">
    <property type="entry name" value="PUTATIVE (AFU_ORTHOLOGUE AFUA_1G14340)-RELATED"/>
    <property type="match status" value="1"/>
</dbReference>
<comment type="caution">
    <text evidence="15">The sequence shown here is derived from an EMBL/GenBank/DDBJ whole genome shotgun (WGS) entry which is preliminary data.</text>
</comment>
<gene>
    <name evidence="15" type="ORF">FRX48_04302</name>
</gene>
<evidence type="ECO:0000313" key="15">
    <source>
        <dbReference type="EMBL" id="KAA6412151.1"/>
    </source>
</evidence>
<keyword evidence="8 13" id="KW-1133">Transmembrane helix</keyword>
<evidence type="ECO:0000256" key="4">
    <source>
        <dbReference type="ARBA" id="ARBA00022448"/>
    </source>
</evidence>
<keyword evidence="5" id="KW-1003">Cell membrane</keyword>
<dbReference type="GO" id="GO:0006879">
    <property type="term" value="P:intracellular iron ion homeostasis"/>
    <property type="evidence" value="ECO:0007669"/>
    <property type="project" value="TreeGrafter"/>
</dbReference>
<dbReference type="SUPFAM" id="SSF63380">
    <property type="entry name" value="Riboflavin synthase domain-like"/>
    <property type="match status" value="1"/>
</dbReference>
<dbReference type="GO" id="GO:0052851">
    <property type="term" value="F:ferric-chelate reductase (NADPH) activity"/>
    <property type="evidence" value="ECO:0007669"/>
    <property type="project" value="UniProtKB-EC"/>
</dbReference>
<feature type="domain" description="FAD-binding FR-type" evidence="14">
    <location>
        <begin position="316"/>
        <end position="448"/>
    </location>
</feature>
<dbReference type="Pfam" id="PF01794">
    <property type="entry name" value="Ferric_reduct"/>
    <property type="match status" value="1"/>
</dbReference>
<organism evidence="15 16">
    <name type="scientific">Lasallia pustulata</name>
    <dbReference type="NCBI Taxonomy" id="136370"/>
    <lineage>
        <taxon>Eukaryota</taxon>
        <taxon>Fungi</taxon>
        <taxon>Dikarya</taxon>
        <taxon>Ascomycota</taxon>
        <taxon>Pezizomycotina</taxon>
        <taxon>Lecanoromycetes</taxon>
        <taxon>OSLEUM clade</taxon>
        <taxon>Umbilicariomycetidae</taxon>
        <taxon>Umbilicariales</taxon>
        <taxon>Umbilicariaceae</taxon>
        <taxon>Lasallia</taxon>
    </lineage>
</organism>
<keyword evidence="9" id="KW-0560">Oxidoreductase</keyword>
<dbReference type="InterPro" id="IPR039261">
    <property type="entry name" value="FNR_nucleotide-bd"/>
</dbReference>
<keyword evidence="11 13" id="KW-0472">Membrane</keyword>
<evidence type="ECO:0000256" key="11">
    <source>
        <dbReference type="ARBA" id="ARBA00023136"/>
    </source>
</evidence>
<evidence type="ECO:0000256" key="5">
    <source>
        <dbReference type="ARBA" id="ARBA00022475"/>
    </source>
</evidence>
<comment type="catalytic activity">
    <reaction evidence="12">
        <text>2 a Fe(II)-siderophore + NADP(+) + H(+) = 2 a Fe(III)-siderophore + NADPH</text>
        <dbReference type="Rhea" id="RHEA:28795"/>
        <dbReference type="Rhea" id="RHEA-COMP:11342"/>
        <dbReference type="Rhea" id="RHEA-COMP:11344"/>
        <dbReference type="ChEBI" id="CHEBI:15378"/>
        <dbReference type="ChEBI" id="CHEBI:29033"/>
        <dbReference type="ChEBI" id="CHEBI:29034"/>
        <dbReference type="ChEBI" id="CHEBI:57783"/>
        <dbReference type="ChEBI" id="CHEBI:58349"/>
        <dbReference type="EC" id="1.16.1.9"/>
    </reaction>
</comment>
<keyword evidence="6 13" id="KW-0812">Transmembrane</keyword>
<comment type="subcellular location">
    <subcellularLocation>
        <location evidence="1">Cell membrane</location>
        <topology evidence="1">Multi-pass membrane protein</topology>
    </subcellularLocation>
</comment>
<evidence type="ECO:0000259" key="14">
    <source>
        <dbReference type="PROSITE" id="PS51384"/>
    </source>
</evidence>
<dbReference type="GO" id="GO:0015677">
    <property type="term" value="P:copper ion import"/>
    <property type="evidence" value="ECO:0007669"/>
    <property type="project" value="TreeGrafter"/>
</dbReference>
<dbReference type="SFLD" id="SFLDS00052">
    <property type="entry name" value="Ferric_Reductase_Domain"/>
    <property type="match status" value="1"/>
</dbReference>
<dbReference type="InterPro" id="IPR013121">
    <property type="entry name" value="Fe_red_NAD-bd_6"/>
</dbReference>
<evidence type="ECO:0000256" key="3">
    <source>
        <dbReference type="ARBA" id="ARBA00012668"/>
    </source>
</evidence>
<protein>
    <recommendedName>
        <fullName evidence="3">ferric-chelate reductase (NADPH)</fullName>
        <ecNumber evidence="3">1.16.1.9</ecNumber>
    </recommendedName>
</protein>
<reference evidence="15 16" key="1">
    <citation type="submission" date="2019-09" db="EMBL/GenBank/DDBJ databases">
        <title>The hologenome of the rock-dwelling lichen Lasallia pustulata.</title>
        <authorList>
            <person name="Greshake Tzovaras B."/>
            <person name="Segers F."/>
            <person name="Bicker A."/>
            <person name="Dal Grande F."/>
            <person name="Otte J."/>
            <person name="Hankeln T."/>
            <person name="Schmitt I."/>
            <person name="Ebersberger I."/>
        </authorList>
    </citation>
    <scope>NUCLEOTIDE SEQUENCE [LARGE SCALE GENOMIC DNA]</scope>
    <source>
        <strain evidence="15">A1-1</strain>
    </source>
</reference>
<evidence type="ECO:0000256" key="2">
    <source>
        <dbReference type="ARBA" id="ARBA00006278"/>
    </source>
</evidence>
<dbReference type="GO" id="GO:0006826">
    <property type="term" value="P:iron ion transport"/>
    <property type="evidence" value="ECO:0007669"/>
    <property type="project" value="TreeGrafter"/>
</dbReference>
<proteinExistence type="inferred from homology"/>
<keyword evidence="10" id="KW-0406">Ion transport</keyword>